<reference evidence="4 5" key="1">
    <citation type="submission" date="2024-02" db="EMBL/GenBank/DDBJ databases">
        <authorList>
            <person name="Chen Y."/>
            <person name="Shah S."/>
            <person name="Dougan E. K."/>
            <person name="Thang M."/>
            <person name="Chan C."/>
        </authorList>
    </citation>
    <scope>NUCLEOTIDE SEQUENCE [LARGE SCALE GENOMIC DNA]</scope>
</reference>
<keyword evidence="3" id="KW-0732">Signal</keyword>
<evidence type="ECO:0000313" key="4">
    <source>
        <dbReference type="EMBL" id="CAK8992762.1"/>
    </source>
</evidence>
<keyword evidence="2" id="KW-0812">Transmembrane</keyword>
<comment type="caution">
    <text evidence="4">The sequence shown here is derived from an EMBL/GenBank/DDBJ whole genome shotgun (WGS) entry which is preliminary data.</text>
</comment>
<evidence type="ECO:0000256" key="1">
    <source>
        <dbReference type="SAM" id="MobiDB-lite"/>
    </source>
</evidence>
<evidence type="ECO:0000256" key="3">
    <source>
        <dbReference type="SAM" id="SignalP"/>
    </source>
</evidence>
<sequence>MASWPLVRAVLACAILVPVLAEEEESSPVAIAISVMLMGSIGFQMLMFYLVNWPDRDIQRYSWQVISQTISIFCAVLLFQGCNGMVEEKLIKGSSELVEVGIDMAQMIFWLVCMQVVLAITSGALNEWLGAVDDMEKVELNVKSWSVLFSHVAGFAAINAWGSLQQKFLNANPWQALLVVPLGSAGLFLLYHIFDLIREKIAHMDDGEKDEYEEKWDEETEEAENDVAGLCMSFLTVQAIRFGISGFMPNQEGIEPWAVAISHSPHQCHLLIGSGLIFFILTLAMLNLTRIWEVPERLDRLIDILNNYLTFGLSWCLFYGVRWRICATHFTHENALLMVAIALFLSGVSFLFIFVLDKGVNVTEPNRMPATCFMDGLAGDMQVEDNHLFGEDSEIAEGATEKMITGLGILIGFSWEQSFDTAVDVVAEGLRHDCPPTISKMLMSICLVVIVFPAWRIYILPTERELSEETTEEGAEKAVLKEYAKQHFDLFLHGQTDESDLDRAHLLMKRHRRAAHGIKHPGSHMPQLKHLMVTSSGIVEVDAPEEHRNKGEKKKKKNAGHKKDLSVSLLG</sequence>
<feature type="chain" id="PRO_5045162051" evidence="3">
    <location>
        <begin position="22"/>
        <end position="571"/>
    </location>
</feature>
<protein>
    <submittedName>
        <fullName evidence="4">Uncharacterized protein</fullName>
    </submittedName>
</protein>
<feature type="compositionally biased region" description="Basic residues" evidence="1">
    <location>
        <begin position="550"/>
        <end position="560"/>
    </location>
</feature>
<proteinExistence type="predicted"/>
<dbReference type="EMBL" id="CAXAMM010001625">
    <property type="protein sequence ID" value="CAK8992762.1"/>
    <property type="molecule type" value="Genomic_DNA"/>
</dbReference>
<feature type="transmembrane region" description="Helical" evidence="2">
    <location>
        <begin position="174"/>
        <end position="194"/>
    </location>
</feature>
<feature type="region of interest" description="Disordered" evidence="1">
    <location>
        <begin position="541"/>
        <end position="571"/>
    </location>
</feature>
<feature type="signal peptide" evidence="3">
    <location>
        <begin position="1"/>
        <end position="21"/>
    </location>
</feature>
<name>A0ABP0HSU4_9DINO</name>
<feature type="transmembrane region" description="Helical" evidence="2">
    <location>
        <begin position="63"/>
        <end position="86"/>
    </location>
</feature>
<organism evidence="4 5">
    <name type="scientific">Durusdinium trenchii</name>
    <dbReference type="NCBI Taxonomy" id="1381693"/>
    <lineage>
        <taxon>Eukaryota</taxon>
        <taxon>Sar</taxon>
        <taxon>Alveolata</taxon>
        <taxon>Dinophyceae</taxon>
        <taxon>Suessiales</taxon>
        <taxon>Symbiodiniaceae</taxon>
        <taxon>Durusdinium</taxon>
    </lineage>
</organism>
<accession>A0ABP0HSU4</accession>
<dbReference type="Proteomes" id="UP001642464">
    <property type="component" value="Unassembled WGS sequence"/>
</dbReference>
<feature type="transmembrane region" description="Helical" evidence="2">
    <location>
        <begin position="106"/>
        <end position="125"/>
    </location>
</feature>
<feature type="transmembrane region" description="Helical" evidence="2">
    <location>
        <begin position="270"/>
        <end position="292"/>
    </location>
</feature>
<keyword evidence="2" id="KW-0472">Membrane</keyword>
<feature type="transmembrane region" description="Helical" evidence="2">
    <location>
        <begin position="145"/>
        <end position="162"/>
    </location>
</feature>
<feature type="transmembrane region" description="Helical" evidence="2">
    <location>
        <begin position="441"/>
        <end position="459"/>
    </location>
</feature>
<feature type="transmembrane region" description="Helical" evidence="2">
    <location>
        <begin position="31"/>
        <end position="51"/>
    </location>
</feature>
<gene>
    <name evidence="4" type="ORF">SCF082_LOCUS3208</name>
</gene>
<keyword evidence="5" id="KW-1185">Reference proteome</keyword>
<feature type="transmembrane region" description="Helical" evidence="2">
    <location>
        <begin position="304"/>
        <end position="323"/>
    </location>
</feature>
<keyword evidence="2" id="KW-1133">Transmembrane helix</keyword>
<evidence type="ECO:0000313" key="5">
    <source>
        <dbReference type="Proteomes" id="UP001642464"/>
    </source>
</evidence>
<evidence type="ECO:0000256" key="2">
    <source>
        <dbReference type="SAM" id="Phobius"/>
    </source>
</evidence>
<feature type="transmembrane region" description="Helical" evidence="2">
    <location>
        <begin position="335"/>
        <end position="356"/>
    </location>
</feature>